<proteinExistence type="predicted"/>
<reference evidence="1 2" key="1">
    <citation type="submission" date="2014-04" db="EMBL/GenBank/DDBJ databases">
        <authorList>
            <consortium name="International Citrus Genome Consortium"/>
            <person name="Gmitter F."/>
            <person name="Chen C."/>
            <person name="Farmerie W."/>
            <person name="Harkins T."/>
            <person name="Desany B."/>
            <person name="Mohiuddin M."/>
            <person name="Kodira C."/>
            <person name="Borodovsky M."/>
            <person name="Lomsadze A."/>
            <person name="Burns P."/>
            <person name="Jenkins J."/>
            <person name="Prochnik S."/>
            <person name="Shu S."/>
            <person name="Chapman J."/>
            <person name="Pitluck S."/>
            <person name="Schmutz J."/>
            <person name="Rokhsar D."/>
        </authorList>
    </citation>
    <scope>NUCLEOTIDE SEQUENCE</scope>
</reference>
<dbReference type="PANTHER" id="PTHR36350">
    <property type="entry name" value="TRANSMEMBRANE PROTEIN"/>
    <property type="match status" value="1"/>
</dbReference>
<dbReference type="Proteomes" id="UP000027120">
    <property type="component" value="Unassembled WGS sequence"/>
</dbReference>
<keyword evidence="2" id="KW-1185">Reference proteome</keyword>
<dbReference type="PaxDb" id="2711-XP_006467469.1"/>
<name>A0A067GHQ7_CITSI</name>
<evidence type="ECO:0000313" key="1">
    <source>
        <dbReference type="EMBL" id="KDO78170.1"/>
    </source>
</evidence>
<gene>
    <name evidence="1" type="ORF">CISIN_1g039211mg</name>
</gene>
<dbReference type="PANTHER" id="PTHR36350:SF3">
    <property type="entry name" value="TRANSMEMBRANE PROTEIN"/>
    <property type="match status" value="1"/>
</dbReference>
<organism evidence="1 2">
    <name type="scientific">Citrus sinensis</name>
    <name type="common">Sweet orange</name>
    <name type="synonym">Citrus aurantium var. sinensis</name>
    <dbReference type="NCBI Taxonomy" id="2711"/>
    <lineage>
        <taxon>Eukaryota</taxon>
        <taxon>Viridiplantae</taxon>
        <taxon>Streptophyta</taxon>
        <taxon>Embryophyta</taxon>
        <taxon>Tracheophyta</taxon>
        <taxon>Spermatophyta</taxon>
        <taxon>Magnoliopsida</taxon>
        <taxon>eudicotyledons</taxon>
        <taxon>Gunneridae</taxon>
        <taxon>Pentapetalae</taxon>
        <taxon>rosids</taxon>
        <taxon>malvids</taxon>
        <taxon>Sapindales</taxon>
        <taxon>Rutaceae</taxon>
        <taxon>Aurantioideae</taxon>
        <taxon>Citrus</taxon>
    </lineage>
</organism>
<dbReference type="EMBL" id="KK784879">
    <property type="protein sequence ID" value="KDO78170.1"/>
    <property type="molecule type" value="Genomic_DNA"/>
</dbReference>
<dbReference type="SMR" id="A0A067GHQ7"/>
<feature type="non-terminal residue" evidence="1">
    <location>
        <position position="1"/>
    </location>
</feature>
<evidence type="ECO:0000313" key="2">
    <source>
        <dbReference type="Proteomes" id="UP000027120"/>
    </source>
</evidence>
<dbReference type="AlphaFoldDB" id="A0A067GHQ7"/>
<sequence>GDFEKALHCKCLDEEDISDARRPLYKAIINVILEQPKEAFSNWEQFNEMQSNFLWPPDQQDAQLYEVIDDFDKFVNVVNLLKRDIQETSKRKNK</sequence>
<accession>A0A067GHQ7</accession>
<protein>
    <submittedName>
        <fullName evidence="1">Uncharacterized protein</fullName>
    </submittedName>
</protein>